<dbReference type="RefSeq" id="WP_237466195.1">
    <property type="nucleotide sequence ID" value="NZ_CAKLDI010000001.1"/>
</dbReference>
<name>A0ABN8DRK0_9VIBR</name>
<dbReference type="EMBL" id="CAKLDI010000001">
    <property type="protein sequence ID" value="CAH0533776.1"/>
    <property type="molecule type" value="Genomic_DNA"/>
</dbReference>
<dbReference type="PROSITE" id="PS51257">
    <property type="entry name" value="PROKAR_LIPOPROTEIN"/>
    <property type="match status" value="1"/>
</dbReference>
<comment type="caution">
    <text evidence="2">The sequence shown here is derived from an EMBL/GenBank/DDBJ whole genome shotgun (WGS) entry which is preliminary data.</text>
</comment>
<protein>
    <submittedName>
        <fullName evidence="2">Peptide transport periplasmic protein SapA</fullName>
    </submittedName>
</protein>
<dbReference type="InterPro" id="IPR039424">
    <property type="entry name" value="SBP_5"/>
</dbReference>
<dbReference type="Gene3D" id="3.10.105.10">
    <property type="entry name" value="Dipeptide-binding Protein, Domain 3"/>
    <property type="match status" value="1"/>
</dbReference>
<dbReference type="PANTHER" id="PTHR30290">
    <property type="entry name" value="PERIPLASMIC BINDING COMPONENT OF ABC TRANSPORTER"/>
    <property type="match status" value="1"/>
</dbReference>
<dbReference type="PANTHER" id="PTHR30290:SF28">
    <property type="entry name" value="ABC TRANSPORTER PERIPLASMIC-BINDING PROTEIN SAPA-RELATED"/>
    <property type="match status" value="1"/>
</dbReference>
<dbReference type="NCBIfam" id="NF011689">
    <property type="entry name" value="PRK15109.1"/>
    <property type="match status" value="1"/>
</dbReference>
<reference evidence="2" key="1">
    <citation type="submission" date="2021-11" db="EMBL/GenBank/DDBJ databases">
        <authorList>
            <person name="Rodrigo-Torres L."/>
            <person name="Arahal R. D."/>
            <person name="Lucena T."/>
        </authorList>
    </citation>
    <scope>NUCLEOTIDE SEQUENCE</scope>
    <source>
        <strain evidence="2">CECT 7929</strain>
    </source>
</reference>
<keyword evidence="3" id="KW-1185">Reference proteome</keyword>
<dbReference type="InterPro" id="IPR030678">
    <property type="entry name" value="Peptide/Ni-bd"/>
</dbReference>
<dbReference type="InterPro" id="IPR000914">
    <property type="entry name" value="SBP_5_dom"/>
</dbReference>
<feature type="domain" description="Solute-binding protein family 5" evidence="1">
    <location>
        <begin position="80"/>
        <end position="457"/>
    </location>
</feature>
<dbReference type="Proteomes" id="UP000838672">
    <property type="component" value="Unassembled WGS sequence"/>
</dbReference>
<evidence type="ECO:0000313" key="3">
    <source>
        <dbReference type="Proteomes" id="UP000838672"/>
    </source>
</evidence>
<gene>
    <name evidence="2" type="primary">sapA</name>
    <name evidence="2" type="ORF">VST7929_01651</name>
</gene>
<dbReference type="SUPFAM" id="SSF53850">
    <property type="entry name" value="Periplasmic binding protein-like II"/>
    <property type="match status" value="1"/>
</dbReference>
<dbReference type="PIRSF" id="PIRSF002741">
    <property type="entry name" value="MppA"/>
    <property type="match status" value="1"/>
</dbReference>
<accession>A0ABN8DRK0</accession>
<proteinExistence type="predicted"/>
<evidence type="ECO:0000259" key="1">
    <source>
        <dbReference type="Pfam" id="PF00496"/>
    </source>
</evidence>
<dbReference type="Gene3D" id="3.40.190.10">
    <property type="entry name" value="Periplasmic binding protein-like II"/>
    <property type="match status" value="1"/>
</dbReference>
<dbReference type="Gene3D" id="3.90.76.10">
    <property type="entry name" value="Dipeptide-binding Protein, Domain 1"/>
    <property type="match status" value="1"/>
</dbReference>
<dbReference type="CDD" id="cd08493">
    <property type="entry name" value="PBP2_DppA_like"/>
    <property type="match status" value="1"/>
</dbReference>
<dbReference type="Pfam" id="PF00496">
    <property type="entry name" value="SBP_bac_5"/>
    <property type="match status" value="1"/>
</dbReference>
<organism evidence="2 3">
    <name type="scientific">Vibrio stylophorae</name>
    <dbReference type="NCBI Taxonomy" id="659351"/>
    <lineage>
        <taxon>Bacteria</taxon>
        <taxon>Pseudomonadati</taxon>
        <taxon>Pseudomonadota</taxon>
        <taxon>Gammaproteobacteria</taxon>
        <taxon>Vibrionales</taxon>
        <taxon>Vibrionaceae</taxon>
        <taxon>Vibrio</taxon>
    </lineage>
</organism>
<sequence>MADKNIGKLISLGILTLVSLLSGCQDPERNRAAQQHSFIYCGQGTPDSFNPQLAKNGIAVDTLSAQLYDRLVVLDQGTHQPQPALAKHWDISADGLRYRFTLRPDVKFHQTPWFTPTRRLNASDVVFSFNRIIDPNHPYHNIGGGQYPWFESLNLSELIDHVEAVDDMTVEFTLSKPNNAFLSNLATSFSVILSQEYAQKLMQQGRPGDIDTLPVGTGPYQLSHYAQGDYIRLQQHLGYWQGPAKMQQVILDISDRGTGAIAKLLSGECDVLASPVASQLATLAAHPEINVQRQEGMNLSYLALNTQHPALQSSKVRQAIAYAINRNHLLNSVYYGTGSAATGVLANNSWAYRPSHGVSYQPEKAKKLLQEAGVKDLNLELWYSSQPRPYNPSPRKTAELIQADLAEVGIHVSLHALPLEDLSRSQQHAPHDMTLMGWVADNADPDSMLRPFLSCQAQKVGLNYANWCNADYDALIDDALETRSIPLRIDRYLQAQKLLKQQLPIIPLAHSVQIRAHNNSIHGLVLSPFENLPFTSVFRQTAESHN</sequence>
<evidence type="ECO:0000313" key="2">
    <source>
        <dbReference type="EMBL" id="CAH0533776.1"/>
    </source>
</evidence>